<sequence length="178" mass="19448">MGPLKTPFGLNPMRPKCAKGAIPQAPTPGGPQSGPPIHKAQKCPKIPNWPVPSKGPIKQVMASRSNQRAPATFSCGSPSKKRKPFPTCEPKPVGTRNGAYKLLYTIMHQFFSEIQGLCFQELNISSYFKSPLPHSISKEGFKVSFLQSMVGSSRPFKDTNHLALQVFVESWASIPLGE</sequence>
<name>A0A9Q3EER3_9BASI</name>
<evidence type="ECO:0000256" key="1">
    <source>
        <dbReference type="SAM" id="MobiDB-lite"/>
    </source>
</evidence>
<dbReference type="AlphaFoldDB" id="A0A9Q3EER3"/>
<keyword evidence="3" id="KW-1185">Reference proteome</keyword>
<evidence type="ECO:0000313" key="2">
    <source>
        <dbReference type="EMBL" id="MBW0521041.1"/>
    </source>
</evidence>
<feature type="compositionally biased region" description="Polar residues" evidence="1">
    <location>
        <begin position="64"/>
        <end position="77"/>
    </location>
</feature>
<evidence type="ECO:0000313" key="3">
    <source>
        <dbReference type="Proteomes" id="UP000765509"/>
    </source>
</evidence>
<dbReference type="Proteomes" id="UP000765509">
    <property type="component" value="Unassembled WGS sequence"/>
</dbReference>
<organism evidence="2 3">
    <name type="scientific">Austropuccinia psidii MF-1</name>
    <dbReference type="NCBI Taxonomy" id="1389203"/>
    <lineage>
        <taxon>Eukaryota</taxon>
        <taxon>Fungi</taxon>
        <taxon>Dikarya</taxon>
        <taxon>Basidiomycota</taxon>
        <taxon>Pucciniomycotina</taxon>
        <taxon>Pucciniomycetes</taxon>
        <taxon>Pucciniales</taxon>
        <taxon>Sphaerophragmiaceae</taxon>
        <taxon>Austropuccinia</taxon>
    </lineage>
</organism>
<dbReference type="EMBL" id="AVOT02028530">
    <property type="protein sequence ID" value="MBW0521041.1"/>
    <property type="molecule type" value="Genomic_DNA"/>
</dbReference>
<feature type="region of interest" description="Disordered" evidence="1">
    <location>
        <begin position="64"/>
        <end position="90"/>
    </location>
</feature>
<gene>
    <name evidence="2" type="ORF">O181_060756</name>
</gene>
<accession>A0A9Q3EER3</accession>
<proteinExistence type="predicted"/>
<protein>
    <submittedName>
        <fullName evidence="2">Uncharacterized protein</fullName>
    </submittedName>
</protein>
<feature type="region of interest" description="Disordered" evidence="1">
    <location>
        <begin position="1"/>
        <end position="50"/>
    </location>
</feature>
<comment type="caution">
    <text evidence="2">The sequence shown here is derived from an EMBL/GenBank/DDBJ whole genome shotgun (WGS) entry which is preliminary data.</text>
</comment>
<reference evidence="2" key="1">
    <citation type="submission" date="2021-03" db="EMBL/GenBank/DDBJ databases">
        <title>Draft genome sequence of rust myrtle Austropuccinia psidii MF-1, a brazilian biotype.</title>
        <authorList>
            <person name="Quecine M.C."/>
            <person name="Pachon D.M.R."/>
            <person name="Bonatelli M.L."/>
            <person name="Correr F.H."/>
            <person name="Franceschini L.M."/>
            <person name="Leite T.F."/>
            <person name="Margarido G.R.A."/>
            <person name="Almeida C.A."/>
            <person name="Ferrarezi J.A."/>
            <person name="Labate C.A."/>
        </authorList>
    </citation>
    <scope>NUCLEOTIDE SEQUENCE</scope>
    <source>
        <strain evidence="2">MF-1</strain>
    </source>
</reference>